<proteinExistence type="predicted"/>
<dbReference type="AlphaFoldDB" id="A0A2P2PXZ6"/>
<dbReference type="EMBL" id="GGEC01079076">
    <property type="protein sequence ID" value="MBX59560.1"/>
    <property type="molecule type" value="Transcribed_RNA"/>
</dbReference>
<protein>
    <submittedName>
        <fullName evidence="1">Uncharacterized protein</fullName>
    </submittedName>
</protein>
<organism evidence="1">
    <name type="scientific">Rhizophora mucronata</name>
    <name type="common">Asiatic mangrove</name>
    <dbReference type="NCBI Taxonomy" id="61149"/>
    <lineage>
        <taxon>Eukaryota</taxon>
        <taxon>Viridiplantae</taxon>
        <taxon>Streptophyta</taxon>
        <taxon>Embryophyta</taxon>
        <taxon>Tracheophyta</taxon>
        <taxon>Spermatophyta</taxon>
        <taxon>Magnoliopsida</taxon>
        <taxon>eudicotyledons</taxon>
        <taxon>Gunneridae</taxon>
        <taxon>Pentapetalae</taxon>
        <taxon>rosids</taxon>
        <taxon>fabids</taxon>
        <taxon>Malpighiales</taxon>
        <taxon>Rhizophoraceae</taxon>
        <taxon>Rhizophora</taxon>
    </lineage>
</organism>
<evidence type="ECO:0000313" key="1">
    <source>
        <dbReference type="EMBL" id="MBX59560.1"/>
    </source>
</evidence>
<sequence length="30" mass="3528">MQASDHTIKTFVVNSRLAGNFKLLFWLYVK</sequence>
<accession>A0A2P2PXZ6</accession>
<name>A0A2P2PXZ6_RHIMU</name>
<reference evidence="1" key="1">
    <citation type="submission" date="2018-02" db="EMBL/GenBank/DDBJ databases">
        <title>Rhizophora mucronata_Transcriptome.</title>
        <authorList>
            <person name="Meera S.P."/>
            <person name="Sreeshan A."/>
            <person name="Augustine A."/>
        </authorList>
    </citation>
    <scope>NUCLEOTIDE SEQUENCE</scope>
    <source>
        <tissue evidence="1">Leaf</tissue>
    </source>
</reference>